<name>B0D197_LACBS</name>
<dbReference type="AlphaFoldDB" id="B0D197"/>
<evidence type="ECO:0000256" key="1">
    <source>
        <dbReference type="SAM" id="MobiDB-lite"/>
    </source>
</evidence>
<evidence type="ECO:0000256" key="2">
    <source>
        <dbReference type="SAM" id="Phobius"/>
    </source>
</evidence>
<sequence>MPNVTTTIEDYSPLLVYSGSDWTAGTSENDTSLDQYSQSSYMRTNVDGATVFFVFYGVNVQIYGALRSTHGFYQIGIDTKLYPPVNGQTTPDSFQKTLFATVALQNGAHTVKMTNQGKTFTDLDFDSDPSFSYYPYSSWSANPSNLGTFSGGNGHVSSSAGSYVTYTFQGFTWILDYAEVFTTASIQRASSSTSTSSKLSKGAIAGISVGSVFGLFFILAVILYFVRRWRTGRRSSSIIGHHQEKKEEDIIQPFNYNPLPVGDAPSPLLSQSHSQSQLGHETLRTQVSFGSLPTTPPTTGIWPATAGTVAGAASNTDSSDVTSSRNSGTGQELIVPQLRAKYRPDLAPQLLAPPPARTRRPGTGGGGGAGPSIPELQITEEVDAGPVPAEGAVSAGVAGVDSGTTAPPEYSQDPTSPNAQ</sequence>
<dbReference type="HOGENOM" id="CLU_042416_0_0_1"/>
<proteinExistence type="predicted"/>
<keyword evidence="4" id="KW-1185">Reference proteome</keyword>
<accession>B0D197</accession>
<keyword evidence="2" id="KW-0812">Transmembrane</keyword>
<feature type="compositionally biased region" description="Low complexity" evidence="1">
    <location>
        <begin position="384"/>
        <end position="403"/>
    </location>
</feature>
<dbReference type="Gene3D" id="2.60.120.260">
    <property type="entry name" value="Galactose-binding domain-like"/>
    <property type="match status" value="1"/>
</dbReference>
<dbReference type="RefSeq" id="XP_001877860.1">
    <property type="nucleotide sequence ID" value="XM_001877825.1"/>
</dbReference>
<evidence type="ECO:0000313" key="3">
    <source>
        <dbReference type="EMBL" id="EDR11963.1"/>
    </source>
</evidence>
<reference evidence="3 4" key="1">
    <citation type="journal article" date="2008" name="Nature">
        <title>The genome of Laccaria bicolor provides insights into mycorrhizal symbiosis.</title>
        <authorList>
            <person name="Martin F."/>
            <person name="Aerts A."/>
            <person name="Ahren D."/>
            <person name="Brun A."/>
            <person name="Danchin E.G.J."/>
            <person name="Duchaussoy F."/>
            <person name="Gibon J."/>
            <person name="Kohler A."/>
            <person name="Lindquist E."/>
            <person name="Pereda V."/>
            <person name="Salamov A."/>
            <person name="Shapiro H.J."/>
            <person name="Wuyts J."/>
            <person name="Blaudez D."/>
            <person name="Buee M."/>
            <person name="Brokstein P."/>
            <person name="Canbaeck B."/>
            <person name="Cohen D."/>
            <person name="Courty P.E."/>
            <person name="Coutinho P.M."/>
            <person name="Delaruelle C."/>
            <person name="Detter J.C."/>
            <person name="Deveau A."/>
            <person name="DiFazio S."/>
            <person name="Duplessis S."/>
            <person name="Fraissinet-Tachet L."/>
            <person name="Lucic E."/>
            <person name="Frey-Klett P."/>
            <person name="Fourrey C."/>
            <person name="Feussner I."/>
            <person name="Gay G."/>
            <person name="Grimwood J."/>
            <person name="Hoegger P.J."/>
            <person name="Jain P."/>
            <person name="Kilaru S."/>
            <person name="Labbe J."/>
            <person name="Lin Y.C."/>
            <person name="Legue V."/>
            <person name="Le Tacon F."/>
            <person name="Marmeisse R."/>
            <person name="Melayah D."/>
            <person name="Montanini B."/>
            <person name="Muratet M."/>
            <person name="Nehls U."/>
            <person name="Niculita-Hirzel H."/>
            <person name="Oudot-Le Secq M.P."/>
            <person name="Peter M."/>
            <person name="Quesneville H."/>
            <person name="Rajashekar B."/>
            <person name="Reich M."/>
            <person name="Rouhier N."/>
            <person name="Schmutz J."/>
            <person name="Yin T."/>
            <person name="Chalot M."/>
            <person name="Henrissat B."/>
            <person name="Kuees U."/>
            <person name="Lucas S."/>
            <person name="Van de Peer Y."/>
            <person name="Podila G.K."/>
            <person name="Polle A."/>
            <person name="Pukkila P.J."/>
            <person name="Richardson P.M."/>
            <person name="Rouze P."/>
            <person name="Sanders I.R."/>
            <person name="Stajich J.E."/>
            <person name="Tunlid A."/>
            <person name="Tuskan G."/>
            <person name="Grigoriev I.V."/>
        </authorList>
    </citation>
    <scope>NUCLEOTIDE SEQUENCE [LARGE SCALE GENOMIC DNA]</scope>
    <source>
        <strain evidence="4">S238N-H82 / ATCC MYA-4686</strain>
    </source>
</reference>
<feature type="transmembrane region" description="Helical" evidence="2">
    <location>
        <begin position="203"/>
        <end position="226"/>
    </location>
</feature>
<protein>
    <submittedName>
        <fullName evidence="3">Predicted protein</fullName>
    </submittedName>
</protein>
<feature type="region of interest" description="Disordered" evidence="1">
    <location>
        <begin position="346"/>
        <end position="420"/>
    </location>
</feature>
<feature type="region of interest" description="Disordered" evidence="1">
    <location>
        <begin position="310"/>
        <end position="331"/>
    </location>
</feature>
<gene>
    <name evidence="3" type="ORF">LACBIDRAFT_293185</name>
</gene>
<dbReference type="OrthoDB" id="2564234at2759"/>
<keyword evidence="2" id="KW-1133">Transmembrane helix</keyword>
<dbReference type="EMBL" id="DS547095">
    <property type="protein sequence ID" value="EDR11963.1"/>
    <property type="molecule type" value="Genomic_DNA"/>
</dbReference>
<dbReference type="Proteomes" id="UP000001194">
    <property type="component" value="Unassembled WGS sequence"/>
</dbReference>
<feature type="compositionally biased region" description="Polar residues" evidence="1">
    <location>
        <begin position="313"/>
        <end position="330"/>
    </location>
</feature>
<evidence type="ECO:0000313" key="4">
    <source>
        <dbReference type="Proteomes" id="UP000001194"/>
    </source>
</evidence>
<organism evidence="4">
    <name type="scientific">Laccaria bicolor (strain S238N-H82 / ATCC MYA-4686)</name>
    <name type="common">Bicoloured deceiver</name>
    <name type="synonym">Laccaria laccata var. bicolor</name>
    <dbReference type="NCBI Taxonomy" id="486041"/>
    <lineage>
        <taxon>Eukaryota</taxon>
        <taxon>Fungi</taxon>
        <taxon>Dikarya</taxon>
        <taxon>Basidiomycota</taxon>
        <taxon>Agaricomycotina</taxon>
        <taxon>Agaricomycetes</taxon>
        <taxon>Agaricomycetidae</taxon>
        <taxon>Agaricales</taxon>
        <taxon>Agaricineae</taxon>
        <taxon>Hydnangiaceae</taxon>
        <taxon>Laccaria</taxon>
    </lineage>
</organism>
<keyword evidence="2" id="KW-0472">Membrane</keyword>
<dbReference type="KEGG" id="lbc:LACBIDRAFT_293185"/>
<dbReference type="GeneID" id="6072951"/>
<dbReference type="InParanoid" id="B0D197"/>